<sequence>MVKYFYKKKYVQYLFYYEHMELYLNIELINIIHAYFLYSLYILILRFVPKTACSVVIFYINFILHTRVNIHHSIYYSYIAIFLGNVGEVIRQLNFK</sequence>
<organism evidence="2 3">
    <name type="scientific">Plasmodium falciparum (isolate NF54)</name>
    <dbReference type="NCBI Taxonomy" id="5843"/>
    <lineage>
        <taxon>Eukaryota</taxon>
        <taxon>Sar</taxon>
        <taxon>Alveolata</taxon>
        <taxon>Apicomplexa</taxon>
        <taxon>Aconoidasida</taxon>
        <taxon>Haemosporida</taxon>
        <taxon>Plasmodiidae</taxon>
        <taxon>Plasmodium</taxon>
        <taxon>Plasmodium (Laverania)</taxon>
    </lineage>
</organism>
<gene>
    <name evidence="2" type="ORF">PFNF54_00174</name>
</gene>
<keyword evidence="1" id="KW-1133">Transmembrane helix</keyword>
<keyword evidence="1" id="KW-0472">Membrane</keyword>
<evidence type="ECO:0000256" key="1">
    <source>
        <dbReference type="SAM" id="Phobius"/>
    </source>
</evidence>
<keyword evidence="1" id="KW-0812">Transmembrane</keyword>
<reference evidence="2 3" key="1">
    <citation type="submission" date="2013-02" db="EMBL/GenBank/DDBJ databases">
        <title>The Genome Sequence of Plasmodium falciparum NF54.</title>
        <authorList>
            <consortium name="The Broad Institute Genome Sequencing Platform"/>
            <consortium name="The Broad Institute Genome Sequencing Center for Infectious Disease"/>
            <person name="Neafsey D."/>
            <person name="Cheeseman I."/>
            <person name="Volkman S."/>
            <person name="Adams J."/>
            <person name="Walker B."/>
            <person name="Young S.K."/>
            <person name="Zeng Q."/>
            <person name="Gargeya S."/>
            <person name="Fitzgerald M."/>
            <person name="Haas B."/>
            <person name="Abouelleil A."/>
            <person name="Alvarado L."/>
            <person name="Arachchi H.M."/>
            <person name="Berlin A.M."/>
            <person name="Chapman S.B."/>
            <person name="Dewar J."/>
            <person name="Goldberg J."/>
            <person name="Griggs A."/>
            <person name="Gujja S."/>
            <person name="Hansen M."/>
            <person name="Howarth C."/>
            <person name="Imamovic A."/>
            <person name="Larimer J."/>
            <person name="McCowan C."/>
            <person name="Murphy C."/>
            <person name="Neiman D."/>
            <person name="Pearson M."/>
            <person name="Priest M."/>
            <person name="Roberts A."/>
            <person name="Saif S."/>
            <person name="Shea T."/>
            <person name="Sisk P."/>
            <person name="Sykes S."/>
            <person name="Wortman J."/>
            <person name="Nusbaum C."/>
            <person name="Birren B."/>
        </authorList>
    </citation>
    <scope>NUCLEOTIDE SEQUENCE [LARGE SCALE GENOMIC DNA]</scope>
    <source>
        <strain evidence="2 3">NF54</strain>
    </source>
</reference>
<name>W7KD92_PLAFO</name>
<protein>
    <submittedName>
        <fullName evidence="2">Uncharacterized protein</fullName>
    </submittedName>
</protein>
<proteinExistence type="predicted"/>
<evidence type="ECO:0000313" key="2">
    <source>
        <dbReference type="EMBL" id="EWC90930.1"/>
    </source>
</evidence>
<keyword evidence="3" id="KW-1185">Reference proteome</keyword>
<feature type="transmembrane region" description="Helical" evidence="1">
    <location>
        <begin position="22"/>
        <end position="44"/>
    </location>
</feature>
<dbReference type="Proteomes" id="UP000030673">
    <property type="component" value="Unassembled WGS sequence"/>
</dbReference>
<feature type="transmembrane region" description="Helical" evidence="1">
    <location>
        <begin position="74"/>
        <end position="90"/>
    </location>
</feature>
<accession>W7KD92</accession>
<dbReference type="EMBL" id="KE123721">
    <property type="protein sequence ID" value="EWC90930.1"/>
    <property type="molecule type" value="Genomic_DNA"/>
</dbReference>
<dbReference type="AlphaFoldDB" id="W7KD92"/>
<evidence type="ECO:0000313" key="3">
    <source>
        <dbReference type="Proteomes" id="UP000030673"/>
    </source>
</evidence>